<evidence type="ECO:0000313" key="2">
    <source>
        <dbReference type="Proteomes" id="UP000824120"/>
    </source>
</evidence>
<proteinExistence type="predicted"/>
<protein>
    <submittedName>
        <fullName evidence="1">Uncharacterized protein</fullName>
    </submittedName>
</protein>
<evidence type="ECO:0000313" key="1">
    <source>
        <dbReference type="EMBL" id="KAG5632367.1"/>
    </source>
</evidence>
<reference evidence="1 2" key="1">
    <citation type="submission" date="2020-09" db="EMBL/GenBank/DDBJ databases">
        <title>De no assembly of potato wild relative species, Solanum commersonii.</title>
        <authorList>
            <person name="Cho K."/>
        </authorList>
    </citation>
    <scope>NUCLEOTIDE SEQUENCE [LARGE SCALE GENOMIC DNA]</scope>
    <source>
        <strain evidence="1">LZ3.2</strain>
        <tissue evidence="1">Leaf</tissue>
    </source>
</reference>
<dbReference type="AlphaFoldDB" id="A0A9J6B7G3"/>
<dbReference type="EMBL" id="JACXVP010000001">
    <property type="protein sequence ID" value="KAG5632367.1"/>
    <property type="molecule type" value="Genomic_DNA"/>
</dbReference>
<comment type="caution">
    <text evidence="1">The sequence shown here is derived from an EMBL/GenBank/DDBJ whole genome shotgun (WGS) entry which is preliminary data.</text>
</comment>
<name>A0A9J6B7G3_SOLCO</name>
<accession>A0A9J6B7G3</accession>
<dbReference type="Proteomes" id="UP000824120">
    <property type="component" value="Chromosome 1"/>
</dbReference>
<keyword evidence="2" id="KW-1185">Reference proteome</keyword>
<sequence>MASLVGGPIAIDKTTQYKTRSSTARVIVILNFMDKVPKRMRLKYLDEHTGNIKENQGRDENSCRLTL</sequence>
<dbReference type="OrthoDB" id="1112026at2759"/>
<gene>
    <name evidence="1" type="ORF">H5410_004084</name>
</gene>
<organism evidence="1 2">
    <name type="scientific">Solanum commersonii</name>
    <name type="common">Commerson's wild potato</name>
    <name type="synonym">Commerson's nightshade</name>
    <dbReference type="NCBI Taxonomy" id="4109"/>
    <lineage>
        <taxon>Eukaryota</taxon>
        <taxon>Viridiplantae</taxon>
        <taxon>Streptophyta</taxon>
        <taxon>Embryophyta</taxon>
        <taxon>Tracheophyta</taxon>
        <taxon>Spermatophyta</taxon>
        <taxon>Magnoliopsida</taxon>
        <taxon>eudicotyledons</taxon>
        <taxon>Gunneridae</taxon>
        <taxon>Pentapetalae</taxon>
        <taxon>asterids</taxon>
        <taxon>lamiids</taxon>
        <taxon>Solanales</taxon>
        <taxon>Solanaceae</taxon>
        <taxon>Solanoideae</taxon>
        <taxon>Solaneae</taxon>
        <taxon>Solanum</taxon>
    </lineage>
</organism>